<evidence type="ECO:0000313" key="2">
    <source>
        <dbReference type="EMBL" id="TDN79316.1"/>
    </source>
</evidence>
<dbReference type="AlphaFoldDB" id="A0A4R6FDL0"/>
<proteinExistence type="predicted"/>
<accession>A0A4R6FDL0</accession>
<organism evidence="2 3">
    <name type="scientific">Stakelama pacifica</name>
    <dbReference type="NCBI Taxonomy" id="517720"/>
    <lineage>
        <taxon>Bacteria</taxon>
        <taxon>Pseudomonadati</taxon>
        <taxon>Pseudomonadota</taxon>
        <taxon>Alphaproteobacteria</taxon>
        <taxon>Sphingomonadales</taxon>
        <taxon>Sphingomonadaceae</taxon>
        <taxon>Stakelama</taxon>
    </lineage>
</organism>
<protein>
    <submittedName>
        <fullName evidence="2">Uncharacterized protein</fullName>
    </submittedName>
</protein>
<comment type="caution">
    <text evidence="2">The sequence shown here is derived from an EMBL/GenBank/DDBJ whole genome shotgun (WGS) entry which is preliminary data.</text>
</comment>
<dbReference type="RefSeq" id="WP_162848882.1">
    <property type="nucleotide sequence ID" value="NZ_BMLU01000012.1"/>
</dbReference>
<dbReference type="Proteomes" id="UP000295493">
    <property type="component" value="Unassembled WGS sequence"/>
</dbReference>
<feature type="compositionally biased region" description="Basic and acidic residues" evidence="1">
    <location>
        <begin position="15"/>
        <end position="37"/>
    </location>
</feature>
<sequence>MIDFPDRQYWERRERQALKSAERAQDGQARRAHREMAQRYSVMAHDGELADSTIPERG</sequence>
<name>A0A4R6FDL0_9SPHN</name>
<reference evidence="2 3" key="1">
    <citation type="submission" date="2019-03" db="EMBL/GenBank/DDBJ databases">
        <title>Genomic Encyclopedia of Type Strains, Phase IV (KMG-IV): sequencing the most valuable type-strain genomes for metagenomic binning, comparative biology and taxonomic classification.</title>
        <authorList>
            <person name="Goeker M."/>
        </authorList>
    </citation>
    <scope>NUCLEOTIDE SEQUENCE [LARGE SCALE GENOMIC DNA]</scope>
    <source>
        <strain evidence="2 3">DSM 25059</strain>
    </source>
</reference>
<feature type="region of interest" description="Disordered" evidence="1">
    <location>
        <begin position="15"/>
        <end position="58"/>
    </location>
</feature>
<gene>
    <name evidence="2" type="ORF">EV664_11394</name>
</gene>
<evidence type="ECO:0000313" key="3">
    <source>
        <dbReference type="Proteomes" id="UP000295493"/>
    </source>
</evidence>
<dbReference type="EMBL" id="SNWD01000013">
    <property type="protein sequence ID" value="TDN79316.1"/>
    <property type="molecule type" value="Genomic_DNA"/>
</dbReference>
<evidence type="ECO:0000256" key="1">
    <source>
        <dbReference type="SAM" id="MobiDB-lite"/>
    </source>
</evidence>
<keyword evidence="3" id="KW-1185">Reference proteome</keyword>